<organism evidence="2 3">
    <name type="scientific">Clostridium cibarium</name>
    <dbReference type="NCBI Taxonomy" id="2762247"/>
    <lineage>
        <taxon>Bacteria</taxon>
        <taxon>Bacillati</taxon>
        <taxon>Bacillota</taxon>
        <taxon>Clostridia</taxon>
        <taxon>Eubacteriales</taxon>
        <taxon>Clostridiaceae</taxon>
        <taxon>Clostridium</taxon>
    </lineage>
</organism>
<dbReference type="Proteomes" id="UP000627781">
    <property type="component" value="Unassembled WGS sequence"/>
</dbReference>
<evidence type="ECO:0000313" key="3">
    <source>
        <dbReference type="Proteomes" id="UP000627781"/>
    </source>
</evidence>
<keyword evidence="1" id="KW-0175">Coiled coil</keyword>
<gene>
    <name evidence="2" type="ORF">H9661_01215</name>
</gene>
<comment type="caution">
    <text evidence="2">The sequence shown here is derived from an EMBL/GenBank/DDBJ whole genome shotgun (WGS) entry which is preliminary data.</text>
</comment>
<evidence type="ECO:0000313" key="2">
    <source>
        <dbReference type="EMBL" id="MBD7909961.1"/>
    </source>
</evidence>
<dbReference type="SUPFAM" id="SSF49452">
    <property type="entry name" value="Starch-binding domain-like"/>
    <property type="match status" value="1"/>
</dbReference>
<feature type="coiled-coil region" evidence="1">
    <location>
        <begin position="32"/>
        <end position="60"/>
    </location>
</feature>
<dbReference type="InterPro" id="IPR013784">
    <property type="entry name" value="Carb-bd-like_fold"/>
</dbReference>
<evidence type="ECO:0000256" key="1">
    <source>
        <dbReference type="SAM" id="Coils"/>
    </source>
</evidence>
<reference evidence="2 3" key="1">
    <citation type="submission" date="2020-08" db="EMBL/GenBank/DDBJ databases">
        <title>A Genomic Blueprint of the Chicken Gut Microbiome.</title>
        <authorList>
            <person name="Gilroy R."/>
            <person name="Ravi A."/>
            <person name="Getino M."/>
            <person name="Pursley I."/>
            <person name="Horton D.L."/>
            <person name="Alikhan N.-F."/>
            <person name="Baker D."/>
            <person name="Gharbi K."/>
            <person name="Hall N."/>
            <person name="Watson M."/>
            <person name="Adriaenssens E.M."/>
            <person name="Foster-Nyarko E."/>
            <person name="Jarju S."/>
            <person name="Secka A."/>
            <person name="Antonio M."/>
            <person name="Oren A."/>
            <person name="Chaudhuri R."/>
            <person name="La Ragione R.M."/>
            <person name="Hildebrand F."/>
            <person name="Pallen M.J."/>
        </authorList>
    </citation>
    <scope>NUCLEOTIDE SEQUENCE [LARGE SCALE GENOMIC DNA]</scope>
    <source>
        <strain evidence="2 3">Sa3CVN1</strain>
    </source>
</reference>
<proteinExistence type="predicted"/>
<name>A0ABR8PP65_9CLOT</name>
<sequence length="1807" mass="200494">MNNIKKTLLLASVLALSTKMSIDLDMIKAHAAENISESKIEAKEEKLQIENNARDNEVQKEKNIKIDDNKLVKSGTESVLAVAAAIDEGKLINSINEGSETLSDYNSLKLYKVRPDNIKVIAQAIKNAKTNKGANLTKDEISNTITNAVQDISASLDRMDKGKATVNDYQLLLITQVNDSNLEDVNYWLKGKRYQLISRVSDMVTKIVTSVANINNGTESGNDFNQLQIYKAKDELVPFLNRNIQSAKVNKGSDLTSREIAKVVGDALDKLNLAFQRINLGQATLDDYQFIGATNVNDANISDVNEWLNGKGWSEIGNVVNEINSIIEPLKKINSGNGTVPDYEALKIYDVNDDNLENVKPIVAEKRQIKGKDLSIAEIMDAVKESETVCSFSDLIKAGTAKVSDYNDANLTGATESNLADLNELLKNRNCRTLKEFQDNINSIIKSLKNINEGTDTIEDYSNLNISGVTADNIGFIRNDIKNARGTSGDNLNKSKIEESVKSSLKCLAAMDKINAGNGAIEDYTLLGITGVTNDNLTFVNNQVKGSNCKTIEELKAKVAEALKLYESYNRANKGEGTYEDYIKIGIKIKIEEVTYYNEIFKGKNYFTYEEMQIEIKVSIRVRTAYEHIKDGIGTLEDFRIVRYTDVTEYNIDFINRLIIEGGDSTPETIKQIITKVSIDIEILMRWSKGEVTAQDVKDLGLDIVTEKNISYIMERVTKEKFYSKTELILSIKAIIKEKEIYERINLGKATIEDYQYIRVTGVTTTNISSINDYVKNGNLITKETLQAKIDIVVEQIQSITHTEVVINRIGLGQADVSDFEFIGISIVNSFNIEYVNEHLRVGKYTTIEEIKAAVTMFVSQYNSYEVVNKGEATVDIYTSLGITGVTEANIAYINLNIKESRYFTVAEIQAKVNVLISIYQYYEIINKGEATVDIYTSLGITGVTRENISFININIKEGKYFELSSLQSNIKIIEEKYESYVKISLGQATVENYKKIGIIGVTSENISYINLNINLNSCFETTIVQERINVLVKEYNSYIRISQGSAVVEDYEVIKVKGVTNENIKYINCVLKGTSFTEIIKVQARIDEVIKIYEELVRINSGTATVVDYTTIGVSGVTIDNLILINKDMKEKGYLSVSEIKERIEAIFSIETVLGRINSGKGTISDYGEAGVIGVTSANLDYINVNIKGKLFESFNEVQASVKAIIAQYEMNIKIEQIVERINLGTATVEDYRYIEITSVTEVNIDAINEDLKGKDFSDIVAIKERVNVVIKIQASLERVNLGKATLEDFSILGITGVYKDILIYVNSDLKGLNYKNIEDIQKRIDVNLSVYVFLNKVNLGQATIGDYNSLKITGVDINVLVYINEDLKGKNYTTIAEIQERINSRLNIYLAIQKINAGNAVLANYSVLGITDVDANILVYVNEDLKGRNCKIVEEIQTRIAAQLNIYRALQKINAGEAVLNDYSILGITGLDSSLIVYVNADLKGKNYTNADEVKVRIEQNLNVYKILKNINEGNATLEDYSEIGITEVIDFNLYYVNIRIKGSSLVTLAEVEERVRSIIDSIQISTASGVLKDASTGNVVAGVAIRFKIGDGTTGGYLSKDGVEIVVYTDAQGRYSVELPEGSYTAVAQKDGYIIENFSIVANAANENVQQNAALVPVRTDEKYSIVLTWNENPSDLDSHLSGTTANGSTFHVNYSNTSVSENGKVVASLDVDDRTSYGPETITVAVDSKGSYKYSVFDYSDKSNSSSSILSNSGAKVSVYKGNTLVKTYVIATNKVGDIWNVFEIKNGEIVDVNTITYSTVAD</sequence>
<protein>
    <submittedName>
        <fullName evidence="2">Uncharacterized protein</fullName>
    </submittedName>
</protein>
<dbReference type="RefSeq" id="WP_191767493.1">
    <property type="nucleotide sequence ID" value="NZ_JACSRA010000001.1"/>
</dbReference>
<keyword evidence="3" id="KW-1185">Reference proteome</keyword>
<accession>A0ABR8PP65</accession>
<dbReference type="Gene3D" id="2.60.40.1120">
    <property type="entry name" value="Carboxypeptidase-like, regulatory domain"/>
    <property type="match status" value="1"/>
</dbReference>
<dbReference type="EMBL" id="JACSRA010000001">
    <property type="protein sequence ID" value="MBD7909961.1"/>
    <property type="molecule type" value="Genomic_DNA"/>
</dbReference>